<reference evidence="3" key="1">
    <citation type="submission" date="2021-11" db="EMBL/GenBank/DDBJ databases">
        <authorList>
            <consortium name="Genoscope - CEA"/>
            <person name="William W."/>
        </authorList>
    </citation>
    <scope>NUCLEOTIDE SEQUENCE</scope>
</reference>
<accession>A0A8J2SCG3</accession>
<protein>
    <submittedName>
        <fullName evidence="3">Uncharacterized protein</fullName>
    </submittedName>
</protein>
<keyword evidence="2" id="KW-0472">Membrane</keyword>
<feature type="region of interest" description="Disordered" evidence="1">
    <location>
        <begin position="13"/>
        <end position="49"/>
    </location>
</feature>
<feature type="non-terminal residue" evidence="3">
    <location>
        <position position="1"/>
    </location>
</feature>
<dbReference type="Proteomes" id="UP000789595">
    <property type="component" value="Unassembled WGS sequence"/>
</dbReference>
<organism evidence="3 4">
    <name type="scientific">Pelagomonas calceolata</name>
    <dbReference type="NCBI Taxonomy" id="35677"/>
    <lineage>
        <taxon>Eukaryota</taxon>
        <taxon>Sar</taxon>
        <taxon>Stramenopiles</taxon>
        <taxon>Ochrophyta</taxon>
        <taxon>Pelagophyceae</taxon>
        <taxon>Pelagomonadales</taxon>
        <taxon>Pelagomonadaceae</taxon>
        <taxon>Pelagomonas</taxon>
    </lineage>
</organism>
<dbReference type="AlphaFoldDB" id="A0A8J2SCG3"/>
<feature type="transmembrane region" description="Helical" evidence="2">
    <location>
        <begin position="58"/>
        <end position="73"/>
    </location>
</feature>
<evidence type="ECO:0000313" key="3">
    <source>
        <dbReference type="EMBL" id="CAH0368968.1"/>
    </source>
</evidence>
<evidence type="ECO:0000313" key="4">
    <source>
        <dbReference type="Proteomes" id="UP000789595"/>
    </source>
</evidence>
<sequence>RCALICAIRRPATRPWIPSPRPGPRRPPKKAAPRAPGTMPASMLSGSVHGKGRRKRKLFTRVVTALITWYFLWKRTQATDDAPWPPTLEQVLDGCVYYATSPTRWLSDMMEDVGRWSPRRTQAAHGLLALTTLAIAMIIGEAGRKRRLIEKRPKRRKRPKPPPPSKKPEAPGAGWAPAPKPKPDLPDEATLRRNLQQYGANLARAMALKREHGDLTPDQEKLLEGKFDELRETIRMTEEILAHVVSVRERAEAEKRAAAEHPQGCPCCVVSGG</sequence>
<proteinExistence type="predicted"/>
<evidence type="ECO:0000256" key="2">
    <source>
        <dbReference type="SAM" id="Phobius"/>
    </source>
</evidence>
<dbReference type="EMBL" id="CAKKNE010000002">
    <property type="protein sequence ID" value="CAH0368968.1"/>
    <property type="molecule type" value="Genomic_DNA"/>
</dbReference>
<feature type="compositionally biased region" description="Basic residues" evidence="1">
    <location>
        <begin position="23"/>
        <end position="32"/>
    </location>
</feature>
<evidence type="ECO:0000256" key="1">
    <source>
        <dbReference type="SAM" id="MobiDB-lite"/>
    </source>
</evidence>
<gene>
    <name evidence="3" type="ORF">PECAL_2P20690</name>
</gene>
<name>A0A8J2SCG3_9STRA</name>
<feature type="transmembrane region" description="Helical" evidence="2">
    <location>
        <begin position="123"/>
        <end position="142"/>
    </location>
</feature>
<comment type="caution">
    <text evidence="3">The sequence shown here is derived from an EMBL/GenBank/DDBJ whole genome shotgun (WGS) entry which is preliminary data.</text>
</comment>
<keyword evidence="2" id="KW-0812">Transmembrane</keyword>
<keyword evidence="2" id="KW-1133">Transmembrane helix</keyword>
<feature type="region of interest" description="Disordered" evidence="1">
    <location>
        <begin position="148"/>
        <end position="187"/>
    </location>
</feature>
<keyword evidence="4" id="KW-1185">Reference proteome</keyword>
<feature type="compositionally biased region" description="Basic residues" evidence="1">
    <location>
        <begin position="148"/>
        <end position="160"/>
    </location>
</feature>